<dbReference type="Proteomes" id="UP000039046">
    <property type="component" value="Unassembled WGS sequence"/>
</dbReference>
<name>A0A0A1TP99_9HYPO</name>
<feature type="compositionally biased region" description="Basic and acidic residues" evidence="1">
    <location>
        <begin position="178"/>
        <end position="187"/>
    </location>
</feature>
<dbReference type="AlphaFoldDB" id="A0A0A1TP99"/>
<feature type="region of interest" description="Disordered" evidence="1">
    <location>
        <begin position="64"/>
        <end position="86"/>
    </location>
</feature>
<evidence type="ECO:0000313" key="3">
    <source>
        <dbReference type="Proteomes" id="UP000039046"/>
    </source>
</evidence>
<protein>
    <submittedName>
        <fullName evidence="2">Uncharacterized protein</fullName>
    </submittedName>
</protein>
<evidence type="ECO:0000313" key="2">
    <source>
        <dbReference type="EMBL" id="CEJ93233.1"/>
    </source>
</evidence>
<dbReference type="EMBL" id="CDHN01000005">
    <property type="protein sequence ID" value="CEJ93233.1"/>
    <property type="molecule type" value="Genomic_DNA"/>
</dbReference>
<feature type="region of interest" description="Disordered" evidence="1">
    <location>
        <begin position="517"/>
        <end position="549"/>
    </location>
</feature>
<dbReference type="HOGENOM" id="CLU_398053_0_0_1"/>
<organism evidence="2 3">
    <name type="scientific">[Torrubiella] hemipterigena</name>
    <dbReference type="NCBI Taxonomy" id="1531966"/>
    <lineage>
        <taxon>Eukaryota</taxon>
        <taxon>Fungi</taxon>
        <taxon>Dikarya</taxon>
        <taxon>Ascomycota</taxon>
        <taxon>Pezizomycotina</taxon>
        <taxon>Sordariomycetes</taxon>
        <taxon>Hypocreomycetidae</taxon>
        <taxon>Hypocreales</taxon>
        <taxon>Clavicipitaceae</taxon>
        <taxon>Clavicipitaceae incertae sedis</taxon>
        <taxon>'Torrubiella' clade</taxon>
    </lineage>
</organism>
<feature type="compositionally biased region" description="Low complexity" evidence="1">
    <location>
        <begin position="156"/>
        <end position="177"/>
    </location>
</feature>
<feature type="compositionally biased region" description="Polar residues" evidence="1">
    <location>
        <begin position="539"/>
        <end position="549"/>
    </location>
</feature>
<feature type="compositionally biased region" description="Polar residues" evidence="1">
    <location>
        <begin position="116"/>
        <end position="146"/>
    </location>
</feature>
<evidence type="ECO:0000256" key="1">
    <source>
        <dbReference type="SAM" id="MobiDB-lite"/>
    </source>
</evidence>
<reference evidence="2 3" key="1">
    <citation type="journal article" date="2015" name="Genome Announc.">
        <title>Draft Genome Sequence and Gene Annotation of the Entomopathogenic Fungus Verticillium hemipterigenum.</title>
        <authorList>
            <person name="Horn F."/>
            <person name="Habel A."/>
            <person name="Scharf D.H."/>
            <person name="Dworschak J."/>
            <person name="Brakhage A.A."/>
            <person name="Guthke R."/>
            <person name="Hertweck C."/>
            <person name="Linde J."/>
        </authorList>
    </citation>
    <scope>NUCLEOTIDE SEQUENCE [LARGE SCALE GENOMIC DNA]</scope>
</reference>
<feature type="region of interest" description="Disordered" evidence="1">
    <location>
        <begin position="105"/>
        <end position="192"/>
    </location>
</feature>
<proteinExistence type="predicted"/>
<accession>A0A0A1TP99</accession>
<gene>
    <name evidence="2" type="ORF">VHEMI08839</name>
</gene>
<sequence>MEALSGIDVPQWPLDKKDLDDLYNNEPDVDEDNHQSRFSRQRLRRKFDKPHAIWSSIVSGWRSRRHARTRGPVAAEPNVTAAKRRSLSWDSASFRKFRQRIGRNANRAFCRRSKSNRGNTSATNGQRAPANTTGNSRGNGVQNESQRLPDGGGSWRQPQENNNPGGNNYNDRNNNEYNGRDENNKNDDDYDYNDADKSLKGVWWGCPYFKLDPVTYASCKRAHHKSAGSIMQHLSSRHVLKEGKSCALCRTQWQTVAKAEAQRATHNCQVPTGLREPMTNEEFKELKDYLRKPDGSRYTGKEYYDRLCTMAYRGTNEPPPKSGRLDAAWTERPTMVEYEARIKKYVDALAVRGYNAAQVPEIVRLVHESLHHELGLLPRRHELFSDSAPPLDLTGHSPAPLPSVDLNDTVAPPFSGVPVAPNELNQLTNRFYELPFNHGMPIELPQDFVSEMPGGGELNNGSNGYSMPRYVPSQSEFGNMMEGMDLERGAMEPPMGKQLTGSNGMIIDTDCLTMPMPTNEPPSGPSHAPSGQPVGAFQSMYSGLPPQTASTQQSASAYLNGLVVHGGQMFHNGNGHYAQNPQNPQNPPICWLSRAVASIVGNSSNVNELLQAWDLFNAQAHLGGFMRNHQCVPMHQACFNSICNWGSGGNMVNAAQAGVNQEGGIASSSAVVYEIGQDGSMSQNYAPQSNNN</sequence>
<keyword evidence="3" id="KW-1185">Reference proteome</keyword>